<name>A0ABP0G318_CLALP</name>
<evidence type="ECO:0000259" key="4">
    <source>
        <dbReference type="Pfam" id="PF00884"/>
    </source>
</evidence>
<feature type="domain" description="Sulfatase N-terminal" evidence="4">
    <location>
        <begin position="31"/>
        <end position="337"/>
    </location>
</feature>
<dbReference type="Gene3D" id="3.40.720.10">
    <property type="entry name" value="Alkaline Phosphatase, subunit A"/>
    <property type="match status" value="1"/>
</dbReference>
<dbReference type="Proteomes" id="UP001642483">
    <property type="component" value="Unassembled WGS sequence"/>
</dbReference>
<comment type="cofactor">
    <cofactor evidence="1">
        <name>Ca(2+)</name>
        <dbReference type="ChEBI" id="CHEBI:29108"/>
    </cofactor>
</comment>
<keyword evidence="3" id="KW-0732">Signal</keyword>
<proteinExistence type="inferred from homology"/>
<feature type="signal peptide" evidence="3">
    <location>
        <begin position="1"/>
        <end position="18"/>
    </location>
</feature>
<evidence type="ECO:0000313" key="6">
    <source>
        <dbReference type="Proteomes" id="UP001642483"/>
    </source>
</evidence>
<evidence type="ECO:0000256" key="3">
    <source>
        <dbReference type="SAM" id="SignalP"/>
    </source>
</evidence>
<evidence type="ECO:0000256" key="2">
    <source>
        <dbReference type="ARBA" id="ARBA00008779"/>
    </source>
</evidence>
<dbReference type="SUPFAM" id="SSF53649">
    <property type="entry name" value="Alkaline phosphatase-like"/>
    <property type="match status" value="1"/>
</dbReference>
<feature type="chain" id="PRO_5045784163" description="Sulfatase N-terminal domain-containing protein" evidence="3">
    <location>
        <begin position="19"/>
        <end position="510"/>
    </location>
</feature>
<protein>
    <recommendedName>
        <fullName evidence="4">Sulfatase N-terminal domain-containing protein</fullName>
    </recommendedName>
</protein>
<evidence type="ECO:0000256" key="1">
    <source>
        <dbReference type="ARBA" id="ARBA00001913"/>
    </source>
</evidence>
<gene>
    <name evidence="5" type="ORF">CVLEPA_LOCUS16611</name>
</gene>
<dbReference type="EMBL" id="CAWYQH010000100">
    <property type="protein sequence ID" value="CAK8685482.1"/>
    <property type="molecule type" value="Genomic_DNA"/>
</dbReference>
<dbReference type="CDD" id="cd16027">
    <property type="entry name" value="SGSH"/>
    <property type="match status" value="1"/>
</dbReference>
<dbReference type="PANTHER" id="PTHR43108">
    <property type="entry name" value="N-ACETYLGLUCOSAMINE-6-SULFATASE FAMILY MEMBER"/>
    <property type="match status" value="1"/>
</dbReference>
<dbReference type="Pfam" id="PF00884">
    <property type="entry name" value="Sulfatase"/>
    <property type="match status" value="1"/>
</dbReference>
<accession>A0ABP0G318</accession>
<organism evidence="5 6">
    <name type="scientific">Clavelina lepadiformis</name>
    <name type="common">Light-bulb sea squirt</name>
    <name type="synonym">Ascidia lepadiformis</name>
    <dbReference type="NCBI Taxonomy" id="159417"/>
    <lineage>
        <taxon>Eukaryota</taxon>
        <taxon>Metazoa</taxon>
        <taxon>Chordata</taxon>
        <taxon>Tunicata</taxon>
        <taxon>Ascidiacea</taxon>
        <taxon>Aplousobranchia</taxon>
        <taxon>Clavelinidae</taxon>
        <taxon>Clavelina</taxon>
    </lineage>
</organism>
<sequence>MMLVNCFVLAIFVLYIYQSVVPIESLTAPNRNVLILLADDLGLELNCYNNTVIDTPNIASLAARGVVYKNAFTSVSSCSPSRSAVLSGLPQHQNGMYGLHNGYHNFNSFKEVRSLPLMLKEAGIRTGIIGKKHVAPENVYPFDYAETEENNSILQVGRNITYIKQLVRYFFQSMSPKQNFFLYVGFHDPHRCGHTHPQYGSFCEKFGNGEPGMGVISDWKPRYYNANEVIVPQFVQDTPASRRDIAAQYTTISRLDQGVGIVLQELKAAGFLNNTMILLTSDNGIPFPNGRTNLYVSGTVVPFVLSSPYHTEGWGTVSQSYASLLDITPTVLEWFGVKFQKYTIFDRHVHLTGKSLWENTSCEAVYGSHSLHEITMYYPMRMVHKLNFTYIENLNFMMPFPIDQDFYLSPSFQDLLNNSATGQPTYWIKTLKQYYYRPRFELYNLTRDPDEVNNLAYDENYLAIRSQLQELLHRWLVDTWDPWRCYPQAVLEDAGPYKQNPVCMELLNGL</sequence>
<dbReference type="PANTHER" id="PTHR43108:SF6">
    <property type="entry name" value="N-SULPHOGLUCOSAMINE SULPHOHYDROLASE"/>
    <property type="match status" value="1"/>
</dbReference>
<comment type="caution">
    <text evidence="5">The sequence shown here is derived from an EMBL/GenBank/DDBJ whole genome shotgun (WGS) entry which is preliminary data.</text>
</comment>
<dbReference type="InterPro" id="IPR017850">
    <property type="entry name" value="Alkaline_phosphatase_core_sf"/>
</dbReference>
<reference evidence="5 6" key="1">
    <citation type="submission" date="2024-02" db="EMBL/GenBank/DDBJ databases">
        <authorList>
            <person name="Daric V."/>
            <person name="Darras S."/>
        </authorList>
    </citation>
    <scope>NUCLEOTIDE SEQUENCE [LARGE SCALE GENOMIC DNA]</scope>
</reference>
<comment type="similarity">
    <text evidence="2">Belongs to the sulfatase family.</text>
</comment>
<dbReference type="InterPro" id="IPR000917">
    <property type="entry name" value="Sulfatase_N"/>
</dbReference>
<keyword evidence="6" id="KW-1185">Reference proteome</keyword>
<evidence type="ECO:0000313" key="5">
    <source>
        <dbReference type="EMBL" id="CAK8685482.1"/>
    </source>
</evidence>